<reference evidence="1 2" key="1">
    <citation type="submission" date="2016-06" db="EMBL/GenBank/DDBJ databases">
        <authorList>
            <person name="Kjaerup R.B."/>
            <person name="Dalgaard T.S."/>
            <person name="Juul-Madsen H.R."/>
        </authorList>
    </citation>
    <scope>NUCLEOTIDE SEQUENCE [LARGE SCALE GENOMIC DNA]</scope>
    <source>
        <strain evidence="1 2">DSM 16361</strain>
    </source>
</reference>
<evidence type="ECO:0000313" key="1">
    <source>
        <dbReference type="EMBL" id="SBP87440.1"/>
    </source>
</evidence>
<gene>
    <name evidence="1" type="ORF">THIARS_60153</name>
</gene>
<dbReference type="Proteomes" id="UP000214566">
    <property type="component" value="Unassembled WGS sequence"/>
</dbReference>
<dbReference type="OrthoDB" id="9153830at2"/>
<protein>
    <submittedName>
        <fullName evidence="1">Putative Tfp pilus assembly protein PilV</fullName>
    </submittedName>
</protein>
<accession>A0A238D2N3</accession>
<sequence>MRMHPPRQAGMSLISVLVAIVIFALGMLSIASVYSLAVPAQTSNEVAIDSAALGNQFWGLLQADPGLVGQIGTSAAVSYTSATAATAPASLQFWLANVFNNPQTRLPNAQVTITPGQGAEGNPCTAPSPTTTLCGVTLNIQWNPGNGVRSQTYNYQVGF</sequence>
<dbReference type="InterPro" id="IPR012902">
    <property type="entry name" value="N_methyl_site"/>
</dbReference>
<proteinExistence type="predicted"/>
<keyword evidence="2" id="KW-1185">Reference proteome</keyword>
<dbReference type="AlphaFoldDB" id="A0A238D2N3"/>
<name>A0A238D2N3_THIDL</name>
<organism evidence="1 2">
    <name type="scientific">Thiomonas delicata</name>
    <name type="common">Thiomonas cuprina</name>
    <dbReference type="NCBI Taxonomy" id="364030"/>
    <lineage>
        <taxon>Bacteria</taxon>
        <taxon>Pseudomonadati</taxon>
        <taxon>Pseudomonadota</taxon>
        <taxon>Betaproteobacteria</taxon>
        <taxon>Burkholderiales</taxon>
        <taxon>Thiomonas</taxon>
    </lineage>
</organism>
<evidence type="ECO:0000313" key="2">
    <source>
        <dbReference type="Proteomes" id="UP000214566"/>
    </source>
</evidence>
<dbReference type="Pfam" id="PF07963">
    <property type="entry name" value="N_methyl"/>
    <property type="match status" value="1"/>
</dbReference>
<dbReference type="EMBL" id="FLMQ01000055">
    <property type="protein sequence ID" value="SBP87440.1"/>
    <property type="molecule type" value="Genomic_DNA"/>
</dbReference>